<dbReference type="SUPFAM" id="SSF53756">
    <property type="entry name" value="UDP-Glycosyltransferase/glycogen phosphorylase"/>
    <property type="match status" value="1"/>
</dbReference>
<dbReference type="FunFam" id="3.40.50.2000:FF:000060">
    <property type="entry name" value="Glycosyltransferase"/>
    <property type="match status" value="1"/>
</dbReference>
<protein>
    <recommendedName>
        <fullName evidence="4">Glycosyltransferase N-terminal domain-containing protein</fullName>
    </recommendedName>
</protein>
<evidence type="ECO:0000256" key="3">
    <source>
        <dbReference type="SAM" id="MobiDB-lite"/>
    </source>
</evidence>
<dbReference type="AlphaFoldDB" id="A0ABD3LKS0"/>
<evidence type="ECO:0000313" key="6">
    <source>
        <dbReference type="Proteomes" id="UP001634007"/>
    </source>
</evidence>
<dbReference type="Proteomes" id="UP001634007">
    <property type="component" value="Unassembled WGS sequence"/>
</dbReference>
<reference evidence="5 6" key="1">
    <citation type="submission" date="2024-11" db="EMBL/GenBank/DDBJ databases">
        <title>Chromosome-level genome assembly of Eucalyptus globulus Labill. provides insights into its genome evolution.</title>
        <authorList>
            <person name="Li X."/>
        </authorList>
    </citation>
    <scope>NUCLEOTIDE SEQUENCE [LARGE SCALE GENOMIC DNA]</scope>
    <source>
        <strain evidence="5">CL2024</strain>
        <tissue evidence="5">Fresh tender leaves</tissue>
    </source>
</reference>
<dbReference type="InterPro" id="IPR002213">
    <property type="entry name" value="UDP_glucos_trans"/>
</dbReference>
<organism evidence="5 6">
    <name type="scientific">Eucalyptus globulus</name>
    <name type="common">Tasmanian blue gum</name>
    <dbReference type="NCBI Taxonomy" id="34317"/>
    <lineage>
        <taxon>Eukaryota</taxon>
        <taxon>Viridiplantae</taxon>
        <taxon>Streptophyta</taxon>
        <taxon>Embryophyta</taxon>
        <taxon>Tracheophyta</taxon>
        <taxon>Spermatophyta</taxon>
        <taxon>Magnoliopsida</taxon>
        <taxon>eudicotyledons</taxon>
        <taxon>Gunneridae</taxon>
        <taxon>Pentapetalae</taxon>
        <taxon>rosids</taxon>
        <taxon>malvids</taxon>
        <taxon>Myrtales</taxon>
        <taxon>Myrtaceae</taxon>
        <taxon>Myrtoideae</taxon>
        <taxon>Eucalypteae</taxon>
        <taxon>Eucalyptus</taxon>
    </lineage>
</organism>
<dbReference type="InterPro" id="IPR058980">
    <property type="entry name" value="Glyco_transf_N"/>
</dbReference>
<proteinExistence type="inferred from homology"/>
<accession>A0ABD3LKS0</accession>
<name>A0ABD3LKS0_EUCGL</name>
<comment type="similarity">
    <text evidence="1">Belongs to the UDP-glycosyltransferase family.</text>
</comment>
<dbReference type="Pfam" id="PF26168">
    <property type="entry name" value="Glyco_transf_N"/>
    <property type="match status" value="1"/>
</dbReference>
<keyword evidence="6" id="KW-1185">Reference proteome</keyword>
<dbReference type="CDD" id="cd03784">
    <property type="entry name" value="GT1_Gtf-like"/>
    <property type="match status" value="1"/>
</dbReference>
<gene>
    <name evidence="5" type="ORF">ACJRO7_013071</name>
</gene>
<dbReference type="PANTHER" id="PTHR48044">
    <property type="entry name" value="GLYCOSYLTRANSFERASE"/>
    <property type="match status" value="1"/>
</dbReference>
<dbReference type="EMBL" id="JBJKBG010000002">
    <property type="protein sequence ID" value="KAL3752358.1"/>
    <property type="molecule type" value="Genomic_DNA"/>
</dbReference>
<evidence type="ECO:0000259" key="4">
    <source>
        <dbReference type="Pfam" id="PF26168"/>
    </source>
</evidence>
<sequence>MSTTTQKPSILMLPWLAHGHISPFLELAKNLSHRDFHIYFCSTPINLKPLRDTLLAQNCVPSIQLIDLHLPSDEFPQLPPHYHTTKDLPPHLMSTLKSAFDSAKSSFFDILGSLKPDLVIFDYLQPWASVAASELNINAVVFLTMGAAFCSFFTHSTHCPFNEYPFSALTLPESENYRIAELMNASANGYKNKERFWECMERSSNIVLIKTSRVTEGKYVDYLSELVKRKMVTVGPLLQEPVNKDGDGEKVMEWLNKKQLSSVVLGEIAYGLELSNAGFIWVLRFHGGEDVTIHEALPQGFLQRIGDRGLVVEGWAPQAEILGHPSIGGFVSHCGWSSTLEAILFGVSILAMPMHLDQPLNAKLLVEIGVGMEVDRGSGGVQEGEIGKSYTTSDGGGKREGGQKKCSRIGYEDEREAKRRDG</sequence>
<evidence type="ECO:0000256" key="2">
    <source>
        <dbReference type="ARBA" id="ARBA00022679"/>
    </source>
</evidence>
<comment type="caution">
    <text evidence="5">The sequence shown here is derived from an EMBL/GenBank/DDBJ whole genome shotgun (WGS) entry which is preliminary data.</text>
</comment>
<feature type="domain" description="Glycosyltransferase N-terminal" evidence="4">
    <location>
        <begin position="9"/>
        <end position="237"/>
    </location>
</feature>
<evidence type="ECO:0000256" key="1">
    <source>
        <dbReference type="ARBA" id="ARBA00009995"/>
    </source>
</evidence>
<feature type="region of interest" description="Disordered" evidence="3">
    <location>
        <begin position="378"/>
        <end position="422"/>
    </location>
</feature>
<dbReference type="GO" id="GO:0008194">
    <property type="term" value="F:UDP-glycosyltransferase activity"/>
    <property type="evidence" value="ECO:0007669"/>
    <property type="project" value="UniProtKB-ARBA"/>
</dbReference>
<keyword evidence="2" id="KW-0808">Transferase</keyword>
<dbReference type="GO" id="GO:1901135">
    <property type="term" value="P:carbohydrate derivative metabolic process"/>
    <property type="evidence" value="ECO:0007669"/>
    <property type="project" value="UniProtKB-ARBA"/>
</dbReference>
<dbReference type="PANTHER" id="PTHR48044:SF9">
    <property type="entry name" value="UDP-GLYCOSYLTRANSFERASE SUPERFAMILY PROTEIN"/>
    <property type="match status" value="1"/>
</dbReference>
<evidence type="ECO:0000313" key="5">
    <source>
        <dbReference type="EMBL" id="KAL3752358.1"/>
    </source>
</evidence>
<feature type="compositionally biased region" description="Basic and acidic residues" evidence="3">
    <location>
        <begin position="410"/>
        <end position="422"/>
    </location>
</feature>
<dbReference type="Gene3D" id="3.40.50.2000">
    <property type="entry name" value="Glycogen Phosphorylase B"/>
    <property type="match status" value="2"/>
</dbReference>
<dbReference type="Pfam" id="PF00201">
    <property type="entry name" value="UDPGT"/>
    <property type="match status" value="1"/>
</dbReference>